<evidence type="ECO:0000313" key="2">
    <source>
        <dbReference type="EMBL" id="PWR02043.1"/>
    </source>
</evidence>
<name>A0A2V2LJM6_9RHOB</name>
<comment type="caution">
    <text evidence="2">The sequence shown here is derived from an EMBL/GenBank/DDBJ whole genome shotgun (WGS) entry which is preliminary data.</text>
</comment>
<dbReference type="AlphaFoldDB" id="A0A2V2LJM6"/>
<evidence type="ECO:0000259" key="1">
    <source>
        <dbReference type="Pfam" id="PF00210"/>
    </source>
</evidence>
<reference evidence="2 3" key="1">
    <citation type="submission" date="2018-05" db="EMBL/GenBank/DDBJ databases">
        <title>Rhodobacteraceae gen. nov., sp. nov. isolated from sea water.</title>
        <authorList>
            <person name="Ren Y."/>
        </authorList>
    </citation>
    <scope>NUCLEOTIDE SEQUENCE [LARGE SCALE GENOMIC DNA]</scope>
    <source>
        <strain evidence="2 3">TG-679</strain>
    </source>
</reference>
<dbReference type="OrthoDB" id="9797687at2"/>
<dbReference type="SUPFAM" id="SSF47240">
    <property type="entry name" value="Ferritin-like"/>
    <property type="match status" value="1"/>
</dbReference>
<dbReference type="Pfam" id="PF00210">
    <property type="entry name" value="Ferritin"/>
    <property type="match status" value="1"/>
</dbReference>
<dbReference type="InterPro" id="IPR008331">
    <property type="entry name" value="Ferritin_DPS_dom"/>
</dbReference>
<dbReference type="InterPro" id="IPR009078">
    <property type="entry name" value="Ferritin-like_SF"/>
</dbReference>
<evidence type="ECO:0000313" key="3">
    <source>
        <dbReference type="Proteomes" id="UP000245680"/>
    </source>
</evidence>
<dbReference type="Gene3D" id="1.20.1260.10">
    <property type="match status" value="1"/>
</dbReference>
<proteinExistence type="predicted"/>
<sequence length="102" mass="10755">MRCSKDSKSYICAALGGIAERICIQGACPLTSVYDLMARPASAKSADDMVAEAIAEQETIAATLRTAVSLCADAGDEGSAGLLTDRLESHEEGIRMLRASRF</sequence>
<keyword evidence="3" id="KW-1185">Reference proteome</keyword>
<dbReference type="InterPro" id="IPR012347">
    <property type="entry name" value="Ferritin-like"/>
</dbReference>
<feature type="domain" description="Ferritin/DPS" evidence="1">
    <location>
        <begin position="18"/>
        <end position="99"/>
    </location>
</feature>
<gene>
    <name evidence="2" type="ORF">DKT77_13650</name>
</gene>
<organism evidence="2 3">
    <name type="scientific">Meridianimarinicoccus roseus</name>
    <dbReference type="NCBI Taxonomy" id="2072018"/>
    <lineage>
        <taxon>Bacteria</taxon>
        <taxon>Pseudomonadati</taxon>
        <taxon>Pseudomonadota</taxon>
        <taxon>Alphaproteobacteria</taxon>
        <taxon>Rhodobacterales</taxon>
        <taxon>Paracoccaceae</taxon>
        <taxon>Meridianimarinicoccus</taxon>
    </lineage>
</organism>
<dbReference type="GO" id="GO:0008199">
    <property type="term" value="F:ferric iron binding"/>
    <property type="evidence" value="ECO:0007669"/>
    <property type="project" value="InterPro"/>
</dbReference>
<dbReference type="EMBL" id="QGKU01000042">
    <property type="protein sequence ID" value="PWR02043.1"/>
    <property type="molecule type" value="Genomic_DNA"/>
</dbReference>
<dbReference type="Proteomes" id="UP000245680">
    <property type="component" value="Unassembled WGS sequence"/>
</dbReference>
<protein>
    <recommendedName>
        <fullName evidence="1">Ferritin/DPS domain-containing protein</fullName>
    </recommendedName>
</protein>
<accession>A0A2V2LJM6</accession>